<keyword evidence="8" id="KW-0560">Oxidoreductase</keyword>
<sequence>MTQPSDIQNAHITWQDDGAPFSPDYDDVYFSRQGGLAETEHVFLRANDLQARWLAAEQQVNPGVFTVAELGFGTGLNFLSCWRLWQQTGCQRLRLHFISCEKHPLSHAALQQALLQWPELADLSSELLAHYPDHSGGYHRLILRANDDRAPAILLDLYYGDALALLQQQCSPGAGVDAWFLDGFTPAHNPELWSQDILDCIAGLSRTGTTLSSYSVTGRVVRALRELNFAVEKRQGFGNKRQMLFARKAGDDDTLDGTPDGTPDAQRRQSAVVIGAGLAGATAARALAGRGVTVTVLEQLADIAQGASGNSQAVVQMRLNKQADTHWQFHLHSYLYALRYYEDLARISNNAIDWHSCGVLTLDSAYTNTRHQSGKAAATVDGAVYSHYPTQLLHKVSAAQTQAISGIRLPEDGYLQPRGGWLNPAATCRVCLDHPLITVRRGIRVVAIENHNGRWQTLDDQHRQLTDSDILIVANSYAARDFRQTASYPVSPLRGQITEVPASSQSSDLKMVVCSERYLAPLSSNGQHCIGASYVKGSVGTELTAEEQVGNLEKSALVRDQLALDAPAELRGRASIRGSSGDYMPIAGSVPDPDLPETRYGGTQHLPPHDPAKTLTDPAPLPGLYITTGHGSHGTASCPVLAEHIACLAVGEASPLPLALAECVSPIRFIRRQRRRQHNQAKR</sequence>
<dbReference type="EMBL" id="LAZR01000002">
    <property type="protein sequence ID" value="KKO11694.1"/>
    <property type="molecule type" value="Genomic_DNA"/>
</dbReference>
<keyword evidence="6" id="KW-0819">tRNA processing</keyword>
<reference evidence="13" key="1">
    <citation type="journal article" date="2015" name="Nature">
        <title>Complex archaea that bridge the gap between prokaryotes and eukaryotes.</title>
        <authorList>
            <person name="Spang A."/>
            <person name="Saw J.H."/>
            <person name="Jorgensen S.L."/>
            <person name="Zaremba-Niedzwiedzka K."/>
            <person name="Martijn J."/>
            <person name="Lind A.E."/>
            <person name="van Eijk R."/>
            <person name="Schleper C."/>
            <person name="Guy L."/>
            <person name="Ettema T.J."/>
        </authorList>
    </citation>
    <scope>NUCLEOTIDE SEQUENCE</scope>
</reference>
<evidence type="ECO:0000259" key="12">
    <source>
        <dbReference type="Pfam" id="PF05430"/>
    </source>
</evidence>
<dbReference type="NCBIfam" id="NF002481">
    <property type="entry name" value="PRK01747.1-2"/>
    <property type="match status" value="1"/>
</dbReference>
<dbReference type="Pfam" id="PF05430">
    <property type="entry name" value="Methyltransf_30"/>
    <property type="match status" value="1"/>
</dbReference>
<evidence type="ECO:0000256" key="1">
    <source>
        <dbReference type="ARBA" id="ARBA00022490"/>
    </source>
</evidence>
<evidence type="ECO:0000259" key="11">
    <source>
        <dbReference type="Pfam" id="PF01266"/>
    </source>
</evidence>
<evidence type="ECO:0000256" key="7">
    <source>
        <dbReference type="ARBA" id="ARBA00022827"/>
    </source>
</evidence>
<dbReference type="InterPro" id="IPR029063">
    <property type="entry name" value="SAM-dependent_MTases_sf"/>
</dbReference>
<dbReference type="PANTHER" id="PTHR13847:SF283">
    <property type="entry name" value="TRNA 5-METHYLAMINOMETHYL-2-THIOURIDINE BIOSYNTHESIS BIFUNCTIONAL PROTEIN MNMC"/>
    <property type="match status" value="1"/>
</dbReference>
<evidence type="ECO:0000256" key="9">
    <source>
        <dbReference type="ARBA" id="ARBA00023268"/>
    </source>
</evidence>
<keyword evidence="1" id="KW-0963">Cytoplasm</keyword>
<evidence type="ECO:0008006" key="14">
    <source>
        <dbReference type="Google" id="ProtNLM"/>
    </source>
</evidence>
<feature type="region of interest" description="Disordered" evidence="10">
    <location>
        <begin position="248"/>
        <end position="267"/>
    </location>
</feature>
<proteinExistence type="inferred from homology"/>
<feature type="domain" description="MnmC-like methyltransferase" evidence="12">
    <location>
        <begin position="118"/>
        <end position="248"/>
    </location>
</feature>
<keyword evidence="4" id="KW-0808">Transferase</keyword>
<dbReference type="InterPro" id="IPR006076">
    <property type="entry name" value="FAD-dep_OxRdtase"/>
</dbReference>
<evidence type="ECO:0000256" key="3">
    <source>
        <dbReference type="ARBA" id="ARBA00022630"/>
    </source>
</evidence>
<evidence type="ECO:0000256" key="10">
    <source>
        <dbReference type="SAM" id="MobiDB-lite"/>
    </source>
</evidence>
<dbReference type="GO" id="GO:0004808">
    <property type="term" value="F:tRNA (5-methylaminomethyl-2-thiouridylate)(34)-methyltransferase activity"/>
    <property type="evidence" value="ECO:0007669"/>
    <property type="project" value="InterPro"/>
</dbReference>
<evidence type="ECO:0000256" key="4">
    <source>
        <dbReference type="ARBA" id="ARBA00022679"/>
    </source>
</evidence>
<protein>
    <recommendedName>
        <fullName evidence="14">MnmC-like methyltransferase domain-containing protein</fullName>
    </recommendedName>
</protein>
<dbReference type="GO" id="GO:0016645">
    <property type="term" value="F:oxidoreductase activity, acting on the CH-NH group of donors"/>
    <property type="evidence" value="ECO:0007669"/>
    <property type="project" value="InterPro"/>
</dbReference>
<evidence type="ECO:0000256" key="2">
    <source>
        <dbReference type="ARBA" id="ARBA00022603"/>
    </source>
</evidence>
<dbReference type="GO" id="GO:0005737">
    <property type="term" value="C:cytoplasm"/>
    <property type="evidence" value="ECO:0007669"/>
    <property type="project" value="TreeGrafter"/>
</dbReference>
<evidence type="ECO:0000256" key="5">
    <source>
        <dbReference type="ARBA" id="ARBA00022691"/>
    </source>
</evidence>
<dbReference type="Pfam" id="PF01266">
    <property type="entry name" value="DAO"/>
    <property type="match status" value="1"/>
</dbReference>
<evidence type="ECO:0000256" key="6">
    <source>
        <dbReference type="ARBA" id="ARBA00022694"/>
    </source>
</evidence>
<keyword evidence="3" id="KW-0285">Flavoprotein</keyword>
<dbReference type="GO" id="GO:0032259">
    <property type="term" value="P:methylation"/>
    <property type="evidence" value="ECO:0007669"/>
    <property type="project" value="UniProtKB-KW"/>
</dbReference>
<dbReference type="Gene3D" id="3.30.9.10">
    <property type="entry name" value="D-Amino Acid Oxidase, subunit A, domain 2"/>
    <property type="match status" value="1"/>
</dbReference>
<dbReference type="GO" id="GO:0008033">
    <property type="term" value="P:tRNA processing"/>
    <property type="evidence" value="ECO:0007669"/>
    <property type="project" value="UniProtKB-KW"/>
</dbReference>
<dbReference type="Gene3D" id="3.50.50.60">
    <property type="entry name" value="FAD/NAD(P)-binding domain"/>
    <property type="match status" value="1"/>
</dbReference>
<keyword evidence="7" id="KW-0274">FAD</keyword>
<dbReference type="InterPro" id="IPR008471">
    <property type="entry name" value="MnmC-like_methylTransf"/>
</dbReference>
<dbReference type="NCBIfam" id="TIGR03197">
    <property type="entry name" value="MnmC_Cterm"/>
    <property type="match status" value="1"/>
</dbReference>
<dbReference type="InterPro" id="IPR036188">
    <property type="entry name" value="FAD/NAD-bd_sf"/>
</dbReference>
<dbReference type="Gene3D" id="3.40.50.150">
    <property type="entry name" value="Vaccinia Virus protein VP39"/>
    <property type="match status" value="1"/>
</dbReference>
<keyword evidence="2" id="KW-0489">Methyltransferase</keyword>
<keyword evidence="9" id="KW-0511">Multifunctional enzyme</keyword>
<dbReference type="InterPro" id="IPR023032">
    <property type="entry name" value="tRNA_MAMT_biosynth_bifunc_MnmC"/>
</dbReference>
<gene>
    <name evidence="13" type="ORF">LCGC14_0011900</name>
</gene>
<evidence type="ECO:0000313" key="13">
    <source>
        <dbReference type="EMBL" id="KKO11694.1"/>
    </source>
</evidence>
<keyword evidence="5" id="KW-0949">S-adenosyl-L-methionine</keyword>
<evidence type="ECO:0000256" key="8">
    <source>
        <dbReference type="ARBA" id="ARBA00023002"/>
    </source>
</evidence>
<dbReference type="HAMAP" id="MF_01102">
    <property type="entry name" value="MnmC"/>
    <property type="match status" value="1"/>
</dbReference>
<accession>A0A0F9Z3C8</accession>
<dbReference type="AlphaFoldDB" id="A0A0F9Z3C8"/>
<organism evidence="13">
    <name type="scientific">marine sediment metagenome</name>
    <dbReference type="NCBI Taxonomy" id="412755"/>
    <lineage>
        <taxon>unclassified sequences</taxon>
        <taxon>metagenomes</taxon>
        <taxon>ecological metagenomes</taxon>
    </lineage>
</organism>
<feature type="domain" description="FAD dependent oxidoreductase" evidence="11">
    <location>
        <begin position="271"/>
        <end position="647"/>
    </location>
</feature>
<dbReference type="InterPro" id="IPR017610">
    <property type="entry name" value="tRNA_S-uridine_synth_MnmC_C"/>
</dbReference>
<comment type="caution">
    <text evidence="13">The sequence shown here is derived from an EMBL/GenBank/DDBJ whole genome shotgun (WGS) entry which is preliminary data.</text>
</comment>
<dbReference type="PANTHER" id="PTHR13847">
    <property type="entry name" value="SARCOSINE DEHYDROGENASE-RELATED"/>
    <property type="match status" value="1"/>
</dbReference>
<name>A0A0F9Z3C8_9ZZZZ</name>
<dbReference type="InterPro" id="IPR047785">
    <property type="entry name" value="tRNA_MNMC2"/>
</dbReference>
<dbReference type="SUPFAM" id="SSF51905">
    <property type="entry name" value="FAD/NAD(P)-binding domain"/>
    <property type="match status" value="1"/>
</dbReference>
<dbReference type="NCBIfam" id="NF033855">
    <property type="entry name" value="tRNA_MNMC2"/>
    <property type="match status" value="1"/>
</dbReference>